<dbReference type="AlphaFoldDB" id="A0A2K9NN09"/>
<dbReference type="PANTHER" id="PTHR42923">
    <property type="entry name" value="PROTOPORPHYRINOGEN OXIDASE"/>
    <property type="match status" value="1"/>
</dbReference>
<dbReference type="SUPFAM" id="SSF51905">
    <property type="entry name" value="FAD/NAD(P)-binding domain"/>
    <property type="match status" value="1"/>
</dbReference>
<dbReference type="GO" id="GO:0016491">
    <property type="term" value="F:oxidoreductase activity"/>
    <property type="evidence" value="ECO:0007669"/>
    <property type="project" value="InterPro"/>
</dbReference>
<name>A0A2K9NN09_BACTC</name>
<dbReference type="Gene3D" id="3.50.50.60">
    <property type="entry name" value="FAD/NAD(P)-binding domain"/>
    <property type="match status" value="1"/>
</dbReference>
<protein>
    <submittedName>
        <fullName evidence="1">Amine oxidase</fullName>
    </submittedName>
</protein>
<organism evidence="1 2">
    <name type="scientific">Bacteriovorax stolpii</name>
    <name type="common">Bdellovibrio stolpii</name>
    <dbReference type="NCBI Taxonomy" id="960"/>
    <lineage>
        <taxon>Bacteria</taxon>
        <taxon>Pseudomonadati</taxon>
        <taxon>Bdellovibrionota</taxon>
        <taxon>Bacteriovoracia</taxon>
        <taxon>Bacteriovoracales</taxon>
        <taxon>Bacteriovoracaceae</taxon>
        <taxon>Bacteriovorax</taxon>
    </lineage>
</organism>
<dbReference type="KEGG" id="bsto:C0V70_02065"/>
<dbReference type="OrthoDB" id="5288644at2"/>
<dbReference type="InterPro" id="IPR036188">
    <property type="entry name" value="FAD/NAD-bd_sf"/>
</dbReference>
<dbReference type="InterPro" id="IPR050464">
    <property type="entry name" value="Zeta_carotene_desat/Oxidored"/>
</dbReference>
<proteinExistence type="predicted"/>
<keyword evidence="2" id="KW-1185">Reference proteome</keyword>
<dbReference type="EMBL" id="CP025704">
    <property type="protein sequence ID" value="AUN96909.1"/>
    <property type="molecule type" value="Genomic_DNA"/>
</dbReference>
<evidence type="ECO:0000313" key="1">
    <source>
        <dbReference type="EMBL" id="AUN96909.1"/>
    </source>
</evidence>
<dbReference type="InterPro" id="IPR002937">
    <property type="entry name" value="Amino_oxidase"/>
</dbReference>
<evidence type="ECO:0000313" key="2">
    <source>
        <dbReference type="Proteomes" id="UP000235584"/>
    </source>
</evidence>
<accession>A0A2K9NN09</accession>
<sequence length="560" mass="62587">MSLNLNESQSNPRRHFLKLSAFTAMAFAMPKKSEAVLKKLLPKSLMQMSPIQVLSADQFASLDFNGDNINRPHDILWNLDGYIKKKGGIPLPTEKRKVVIVGGGMSGLVAGWSLRDLNPLILEQDPNFGGNSKGETYGDATYSIGAAYVTIPDEGSDIEKFFKELGLMDELKHETSEETRFTYKKNLMGDFWKGVTDPKNAQDFIKVEAELRRIYDEAYPDIPWTTDSAISKEEYLYLDTITFEKWLEIKFGKVHPHIMEYFQLYCWSSFNGSIEELSALQVLNFVASEVDGILTLPGGNAAITQRMFEKLEEGTTANSLRAQAFVLKVDKKSNGSVWITYEDGLGVIKTVEAEACIVASPKFVAKLIVPGLPESQIKLMDDLNFRGYLVANAIFKKPFKSAGFDVYCFEGEMPEAPMAMKQSKRAFSDVCFGTWAQDDKTQNGVMTVYKSLPFDGARQFLFNPAAHDKHKGLISEELKNFSKTVGVNWNDLKGMRMTRWGHSIPVADKGLIESGYLEKMCKPFGGKIFFANQDNWANPAFECSFAAATEAAAEVRKIVG</sequence>
<dbReference type="Pfam" id="PF01593">
    <property type="entry name" value="Amino_oxidase"/>
    <property type="match status" value="1"/>
</dbReference>
<dbReference type="InterPro" id="IPR006311">
    <property type="entry name" value="TAT_signal"/>
</dbReference>
<dbReference type="RefSeq" id="WP_102242204.1">
    <property type="nucleotide sequence ID" value="NZ_CP025704.1"/>
</dbReference>
<dbReference type="Proteomes" id="UP000235584">
    <property type="component" value="Chromosome"/>
</dbReference>
<dbReference type="PROSITE" id="PS51318">
    <property type="entry name" value="TAT"/>
    <property type="match status" value="1"/>
</dbReference>
<reference evidence="1 2" key="1">
    <citation type="submission" date="2018-01" db="EMBL/GenBank/DDBJ databases">
        <title>Complete genome sequence of Bacteriovorax stolpii DSM12778.</title>
        <authorList>
            <person name="Tang B."/>
            <person name="Chang J."/>
        </authorList>
    </citation>
    <scope>NUCLEOTIDE SEQUENCE [LARGE SCALE GENOMIC DNA]</scope>
    <source>
        <strain evidence="1 2">DSM 12778</strain>
    </source>
</reference>
<gene>
    <name evidence="1" type="ORF">C0V70_02065</name>
</gene>